<accession>A0ABT0DWK4</accession>
<name>A0ABT0DWK4_9SPHN</name>
<evidence type="ECO:0000313" key="3">
    <source>
        <dbReference type="Proteomes" id="UP001203512"/>
    </source>
</evidence>
<dbReference type="InterPro" id="IPR056111">
    <property type="entry name" value="DUF7694"/>
</dbReference>
<gene>
    <name evidence="2" type="ORF">MU848_07775</name>
</gene>
<sequence length="117" mass="13477">MRRLRELNRFRDKAWERNLGGVGDDRAGCFRLVRNGVELRCIASNDAGWDHVSVTTDLPRCPTWGEMDHVKRAFFRDDEVAMQLHVSSSDHISNHDYCLHLWRPHAAAVPLPPKAFV</sequence>
<dbReference type="RefSeq" id="WP_247231099.1">
    <property type="nucleotide sequence ID" value="NZ_JALKHS010000006.1"/>
</dbReference>
<keyword evidence="3" id="KW-1185">Reference proteome</keyword>
<dbReference type="Pfam" id="PF24746">
    <property type="entry name" value="DUF7694"/>
    <property type="match status" value="1"/>
</dbReference>
<comment type="caution">
    <text evidence="2">The sequence shown here is derived from an EMBL/GenBank/DDBJ whole genome shotgun (WGS) entry which is preliminary data.</text>
</comment>
<feature type="domain" description="DUF7694" evidence="1">
    <location>
        <begin position="42"/>
        <end position="105"/>
    </location>
</feature>
<evidence type="ECO:0000313" key="2">
    <source>
        <dbReference type="EMBL" id="MCK0531481.1"/>
    </source>
</evidence>
<dbReference type="Proteomes" id="UP001203512">
    <property type="component" value="Unassembled WGS sequence"/>
</dbReference>
<dbReference type="EMBL" id="JALKHS010000006">
    <property type="protein sequence ID" value="MCK0531481.1"/>
    <property type="molecule type" value="Genomic_DNA"/>
</dbReference>
<organism evidence="2 3">
    <name type="scientific">Sphingobium agri</name>
    <dbReference type="NCBI Taxonomy" id="2933566"/>
    <lineage>
        <taxon>Bacteria</taxon>
        <taxon>Pseudomonadati</taxon>
        <taxon>Pseudomonadota</taxon>
        <taxon>Alphaproteobacteria</taxon>
        <taxon>Sphingomonadales</taxon>
        <taxon>Sphingomonadaceae</taxon>
        <taxon>Sphingobium</taxon>
    </lineage>
</organism>
<evidence type="ECO:0000259" key="1">
    <source>
        <dbReference type="Pfam" id="PF24746"/>
    </source>
</evidence>
<reference evidence="2 3" key="1">
    <citation type="submission" date="2022-04" db="EMBL/GenBank/DDBJ databases">
        <authorList>
            <person name="Huq M.A."/>
        </authorList>
    </citation>
    <scope>NUCLEOTIDE SEQUENCE [LARGE SCALE GENOMIC DNA]</scope>
    <source>
        <strain evidence="2 3">MAH-33</strain>
    </source>
</reference>
<protein>
    <recommendedName>
        <fullName evidence="1">DUF7694 domain-containing protein</fullName>
    </recommendedName>
</protein>
<proteinExistence type="predicted"/>